<dbReference type="GO" id="GO:0005737">
    <property type="term" value="C:cytoplasm"/>
    <property type="evidence" value="ECO:0007669"/>
    <property type="project" value="UniProtKB-SubCell"/>
</dbReference>
<dbReference type="PANTHER" id="PTHR10885:SF0">
    <property type="entry name" value="ISOPENTENYL-DIPHOSPHATE DELTA-ISOMERASE"/>
    <property type="match status" value="1"/>
</dbReference>
<dbReference type="FunFam" id="3.90.79.10:FF:000009">
    <property type="entry name" value="Isopentenyl-diphosphate Delta-isomerase"/>
    <property type="match status" value="1"/>
</dbReference>
<feature type="binding site" evidence="10">
    <location>
        <position position="34"/>
    </location>
    <ligand>
        <name>Mn(2+)</name>
        <dbReference type="ChEBI" id="CHEBI:29035"/>
    </ligand>
</feature>
<evidence type="ECO:0000256" key="6">
    <source>
        <dbReference type="ARBA" id="ARBA00022842"/>
    </source>
</evidence>
<dbReference type="GO" id="GO:0004452">
    <property type="term" value="F:isopentenyl-diphosphate delta-isomerase activity"/>
    <property type="evidence" value="ECO:0007669"/>
    <property type="project" value="UniProtKB-UniRule"/>
</dbReference>
<evidence type="ECO:0000313" key="13">
    <source>
        <dbReference type="EMBL" id="QWQ35728.1"/>
    </source>
</evidence>
<dbReference type="HAMAP" id="MF_00202">
    <property type="entry name" value="Idi"/>
    <property type="match status" value="1"/>
</dbReference>
<comment type="similarity">
    <text evidence="2 10">Belongs to the IPP isomerase type 1 family.</text>
</comment>
<organism evidence="13 14">
    <name type="scientific">Arthrobacter sunyaminii</name>
    <dbReference type="NCBI Taxonomy" id="2816859"/>
    <lineage>
        <taxon>Bacteria</taxon>
        <taxon>Bacillati</taxon>
        <taxon>Actinomycetota</taxon>
        <taxon>Actinomycetes</taxon>
        <taxon>Micrococcales</taxon>
        <taxon>Micrococcaceae</taxon>
        <taxon>Arthrobacter</taxon>
    </lineage>
</organism>
<dbReference type="KEGG" id="asun:KG104_14865"/>
<feature type="binding site" evidence="10">
    <location>
        <position position="120"/>
    </location>
    <ligand>
        <name>Mn(2+)</name>
        <dbReference type="ChEBI" id="CHEBI:29035"/>
    </ligand>
</feature>
<protein>
    <recommendedName>
        <fullName evidence="3 10">Isopentenyl-diphosphate Delta-isomerase</fullName>
        <shortName evidence="10">IPP isomerase</shortName>
        <ecNumber evidence="3 10">5.3.3.2</ecNumber>
    </recommendedName>
    <alternativeName>
        <fullName evidence="10">IPP:DMAPP isomerase</fullName>
    </alternativeName>
    <alternativeName>
        <fullName evidence="10">Isopentenyl pyrophosphate isomerase</fullName>
    </alternativeName>
</protein>
<dbReference type="Gene3D" id="3.90.79.10">
    <property type="entry name" value="Nucleoside Triphosphate Pyrophosphohydrolase"/>
    <property type="match status" value="1"/>
</dbReference>
<sequence>MSQRGELVVLVDSDGTPVGTQEKSTVHTTNTPLHLAFSTHVFNRAGQMLVTRRALSKLTWPGVWTNSFCGHPGPGEATEDAAIRRADRELGLTLVRDQLDLRLPDFRYRAVDASGIVEHEICPVYTAVTDVDPVPAADEVMDWKWADPLALAEAVRLTPWAFSPWLVLQLPLLYPEVFAGRGSSVPA</sequence>
<feature type="binding site" evidence="10">
    <location>
        <position position="118"/>
    </location>
    <ligand>
        <name>Mn(2+)</name>
        <dbReference type="ChEBI" id="CHEBI:29035"/>
    </ligand>
</feature>
<dbReference type="GO" id="GO:0008299">
    <property type="term" value="P:isoprenoid biosynthetic process"/>
    <property type="evidence" value="ECO:0007669"/>
    <property type="project" value="UniProtKB-UniRule"/>
</dbReference>
<feature type="binding site" evidence="10">
    <location>
        <position position="27"/>
    </location>
    <ligand>
        <name>Mn(2+)</name>
        <dbReference type="ChEBI" id="CHEBI:29035"/>
    </ligand>
</feature>
<comment type="catalytic activity">
    <reaction evidence="10">
        <text>isopentenyl diphosphate = dimethylallyl diphosphate</text>
        <dbReference type="Rhea" id="RHEA:23284"/>
        <dbReference type="ChEBI" id="CHEBI:57623"/>
        <dbReference type="ChEBI" id="CHEBI:128769"/>
        <dbReference type="EC" id="5.3.3.2"/>
    </reaction>
</comment>
<evidence type="ECO:0000256" key="3">
    <source>
        <dbReference type="ARBA" id="ARBA00012057"/>
    </source>
</evidence>
<evidence type="ECO:0000259" key="12">
    <source>
        <dbReference type="PROSITE" id="PS51462"/>
    </source>
</evidence>
<dbReference type="EMBL" id="CP076456">
    <property type="protein sequence ID" value="QWQ35728.1"/>
    <property type="molecule type" value="Genomic_DNA"/>
</dbReference>
<feature type="binding site" evidence="10">
    <location>
        <position position="89"/>
    </location>
    <ligand>
        <name>Mg(2+)</name>
        <dbReference type="ChEBI" id="CHEBI:18420"/>
    </ligand>
</feature>
<proteinExistence type="inferred from homology"/>
<keyword evidence="5 10" id="KW-0479">Metal-binding</keyword>
<evidence type="ECO:0000256" key="2">
    <source>
        <dbReference type="ARBA" id="ARBA00007579"/>
    </source>
</evidence>
<dbReference type="InterPro" id="IPR000086">
    <property type="entry name" value="NUDIX_hydrolase_dom"/>
</dbReference>
<evidence type="ECO:0000256" key="1">
    <source>
        <dbReference type="ARBA" id="ARBA00004826"/>
    </source>
</evidence>
<comment type="function">
    <text evidence="10">Catalyzes the 1,3-allylic rearrangement of the homoallylic substrate isopentenyl (IPP) to its highly electrophilic allylic isomer, dimethylallyl diphosphate (DMAPP).</text>
</comment>
<dbReference type="NCBIfam" id="NF002995">
    <property type="entry name" value="PRK03759.1"/>
    <property type="match status" value="1"/>
</dbReference>
<dbReference type="InterPro" id="IPR056375">
    <property type="entry name" value="Idi_bact"/>
</dbReference>
<evidence type="ECO:0000256" key="10">
    <source>
        <dbReference type="HAMAP-Rule" id="MF_00202"/>
    </source>
</evidence>
<accession>A0A975S511</accession>
<dbReference type="AlphaFoldDB" id="A0A975S511"/>
<feature type="domain" description="Nudix hydrolase" evidence="12">
    <location>
        <begin position="32"/>
        <end position="168"/>
    </location>
</feature>
<dbReference type="RefSeq" id="WP_207347843.1">
    <property type="nucleotide sequence ID" value="NZ_CP076456.1"/>
</dbReference>
<dbReference type="InterPro" id="IPR015797">
    <property type="entry name" value="NUDIX_hydrolase-like_dom_sf"/>
</dbReference>
<dbReference type="NCBIfam" id="TIGR02150">
    <property type="entry name" value="IPP_isom_1"/>
    <property type="match status" value="1"/>
</dbReference>
<gene>
    <name evidence="10 13" type="primary">idi</name>
    <name evidence="13" type="ORF">KG104_14865</name>
</gene>
<dbReference type="PIRSF" id="PIRSF018427">
    <property type="entry name" value="Isopntndiph_ism"/>
    <property type="match status" value="1"/>
</dbReference>
<name>A0A975S511_9MICC</name>
<keyword evidence="7 10" id="KW-0464">Manganese</keyword>
<comment type="subcellular location">
    <subcellularLocation>
        <location evidence="10">Cytoplasm</location>
    </subcellularLocation>
</comment>
<comment type="pathway">
    <text evidence="1 10">Isoprenoid biosynthesis; dimethylallyl diphosphate biosynthesis; dimethylallyl diphosphate from isopentenyl diphosphate: step 1/1.</text>
</comment>
<feature type="active site" evidence="10 11">
    <location>
        <position position="69"/>
    </location>
</feature>
<keyword evidence="8 10" id="KW-0414">Isoprene biosynthesis</keyword>
<keyword evidence="4 10" id="KW-0963">Cytoplasm</keyword>
<keyword evidence="6 10" id="KW-0460">Magnesium</keyword>
<evidence type="ECO:0000256" key="7">
    <source>
        <dbReference type="ARBA" id="ARBA00023211"/>
    </source>
</evidence>
<evidence type="ECO:0000256" key="11">
    <source>
        <dbReference type="PIRSR" id="PIRSR018427-1"/>
    </source>
</evidence>
<dbReference type="EC" id="5.3.3.2" evidence="3 10"/>
<evidence type="ECO:0000256" key="4">
    <source>
        <dbReference type="ARBA" id="ARBA00022490"/>
    </source>
</evidence>
<comment type="cofactor">
    <cofactor evidence="10">
        <name>Mg(2+)</name>
        <dbReference type="ChEBI" id="CHEBI:18420"/>
    </cofactor>
    <text evidence="10">Binds 1 Mg(2+) ion per subunit. The magnesium ion binds only when substrate is bound.</text>
</comment>
<feature type="active site" evidence="10 11">
    <location>
        <position position="120"/>
    </location>
</feature>
<reference evidence="13" key="1">
    <citation type="submission" date="2021-06" db="EMBL/GenBank/DDBJ databases">
        <title>Novel species in genus Arthrobacter.</title>
        <authorList>
            <person name="Zhang G."/>
        </authorList>
    </citation>
    <scope>NUCLEOTIDE SEQUENCE</scope>
    <source>
        <strain evidence="13">Zg-ZUI122</strain>
    </source>
</reference>
<dbReference type="Pfam" id="PF00293">
    <property type="entry name" value="NUDIX"/>
    <property type="match status" value="1"/>
</dbReference>
<dbReference type="SUPFAM" id="SSF55811">
    <property type="entry name" value="Nudix"/>
    <property type="match status" value="1"/>
</dbReference>
<keyword evidence="14" id="KW-1185">Reference proteome</keyword>
<dbReference type="GO" id="GO:0046872">
    <property type="term" value="F:metal ion binding"/>
    <property type="evidence" value="ECO:0007669"/>
    <property type="project" value="UniProtKB-KW"/>
</dbReference>
<evidence type="ECO:0000256" key="9">
    <source>
        <dbReference type="ARBA" id="ARBA00023235"/>
    </source>
</evidence>
<dbReference type="PANTHER" id="PTHR10885">
    <property type="entry name" value="ISOPENTENYL-DIPHOSPHATE DELTA-ISOMERASE"/>
    <property type="match status" value="1"/>
</dbReference>
<dbReference type="CDD" id="cd02885">
    <property type="entry name" value="NUDIX_IPP_Isomerase"/>
    <property type="match status" value="1"/>
</dbReference>
<comment type="cofactor">
    <cofactor evidence="10">
        <name>Mn(2+)</name>
        <dbReference type="ChEBI" id="CHEBI:29035"/>
    </cofactor>
    <text evidence="10">Binds 1 Mn(2+) ion per subunit.</text>
</comment>
<evidence type="ECO:0000313" key="14">
    <source>
        <dbReference type="Proteomes" id="UP000680588"/>
    </source>
</evidence>
<evidence type="ECO:0000256" key="5">
    <source>
        <dbReference type="ARBA" id="ARBA00022723"/>
    </source>
</evidence>
<dbReference type="Proteomes" id="UP000680588">
    <property type="component" value="Chromosome"/>
</dbReference>
<dbReference type="PROSITE" id="PS51462">
    <property type="entry name" value="NUDIX"/>
    <property type="match status" value="1"/>
</dbReference>
<evidence type="ECO:0000256" key="8">
    <source>
        <dbReference type="ARBA" id="ARBA00023229"/>
    </source>
</evidence>
<dbReference type="InterPro" id="IPR011876">
    <property type="entry name" value="IsopentenylPP_isomerase_typ1"/>
</dbReference>
<keyword evidence="9 10" id="KW-0413">Isomerase</keyword>
<dbReference type="GO" id="GO:0050992">
    <property type="term" value="P:dimethylallyl diphosphate biosynthetic process"/>
    <property type="evidence" value="ECO:0007669"/>
    <property type="project" value="UniProtKB-UniRule"/>
</dbReference>
<feature type="binding site" evidence="10">
    <location>
        <position position="71"/>
    </location>
    <ligand>
        <name>Mn(2+)</name>
        <dbReference type="ChEBI" id="CHEBI:29035"/>
    </ligand>
</feature>